<proteinExistence type="predicted"/>
<dbReference type="Proteomes" id="UP000018747">
    <property type="component" value="Unassembled WGS sequence"/>
</dbReference>
<dbReference type="EMBL" id="AHMT02000065">
    <property type="protein sequence ID" value="EQA60377.1"/>
    <property type="molecule type" value="Genomic_DNA"/>
</dbReference>
<dbReference type="AlphaFoldDB" id="V6HUB9"/>
<organism evidence="1 2">
    <name type="scientific">Leptospira alexanderi serovar Manhao 3 str. L 60</name>
    <dbReference type="NCBI Taxonomy" id="1049759"/>
    <lineage>
        <taxon>Bacteria</taxon>
        <taxon>Pseudomonadati</taxon>
        <taxon>Spirochaetota</taxon>
        <taxon>Spirochaetia</taxon>
        <taxon>Leptospirales</taxon>
        <taxon>Leptospiraceae</taxon>
        <taxon>Leptospira</taxon>
    </lineage>
</organism>
<evidence type="ECO:0000313" key="2">
    <source>
        <dbReference type="Proteomes" id="UP000018747"/>
    </source>
</evidence>
<accession>V6HUB9</accession>
<protein>
    <submittedName>
        <fullName evidence="1">Uncharacterized protein</fullName>
    </submittedName>
</protein>
<comment type="caution">
    <text evidence="1">The sequence shown here is derived from an EMBL/GenBank/DDBJ whole genome shotgun (WGS) entry which is preliminary data.</text>
</comment>
<evidence type="ECO:0000313" key="1">
    <source>
        <dbReference type="EMBL" id="EQA60377.1"/>
    </source>
</evidence>
<keyword evidence="2" id="KW-1185">Reference proteome</keyword>
<name>V6HUB9_9LEPT</name>
<dbReference type="OrthoDB" id="9758757at2"/>
<sequence length="56" mass="6302">MEKIRNADIPQHANLSLAPLTGPVGEIFRYTIEAGEEWNGMDLRTIQDWIVIPALP</sequence>
<gene>
    <name evidence="1" type="ORF">LEP1GSC062_0297</name>
</gene>
<dbReference type="RefSeq" id="WP_010576569.1">
    <property type="nucleotide sequence ID" value="NZ_AHMT02000065.1"/>
</dbReference>
<reference evidence="1" key="1">
    <citation type="submission" date="2013-05" db="EMBL/GenBank/DDBJ databases">
        <authorList>
            <person name="Harkins D.M."/>
            <person name="Durkin A.S."/>
            <person name="Brinkac L.M."/>
            <person name="Haft D.H."/>
            <person name="Selengut J.D."/>
            <person name="Sanka R."/>
            <person name="DePew J."/>
            <person name="Purushe J."/>
            <person name="Hartskeerl R.A."/>
            <person name="Ahmed A."/>
            <person name="van der Linden H."/>
            <person name="Goris M.G.A."/>
            <person name="Vinetz J.M."/>
            <person name="Sutton G.G."/>
            <person name="Nierman W.C."/>
            <person name="Fouts D.E."/>
        </authorList>
    </citation>
    <scope>NUCLEOTIDE SEQUENCE [LARGE SCALE GENOMIC DNA]</scope>
    <source>
        <strain evidence="1">L 60</strain>
    </source>
</reference>